<proteinExistence type="inferred from homology"/>
<dbReference type="Gene3D" id="2.120.10.30">
    <property type="entry name" value="TolB, C-terminal domain"/>
    <property type="match status" value="2"/>
</dbReference>
<accession>A0A225ALX0</accession>
<evidence type="ECO:0000313" key="3">
    <source>
        <dbReference type="Proteomes" id="UP000214365"/>
    </source>
</evidence>
<organism evidence="2 3">
    <name type="scientific">Talaromyces atroroseus</name>
    <dbReference type="NCBI Taxonomy" id="1441469"/>
    <lineage>
        <taxon>Eukaryota</taxon>
        <taxon>Fungi</taxon>
        <taxon>Dikarya</taxon>
        <taxon>Ascomycota</taxon>
        <taxon>Pezizomycotina</taxon>
        <taxon>Eurotiomycetes</taxon>
        <taxon>Eurotiomycetidae</taxon>
        <taxon>Eurotiales</taxon>
        <taxon>Trichocomaceae</taxon>
        <taxon>Talaromyces</taxon>
        <taxon>Talaromyces sect. Trachyspermi</taxon>
    </lineage>
</organism>
<dbReference type="GeneID" id="31007844"/>
<evidence type="ECO:0008006" key="4">
    <source>
        <dbReference type="Google" id="ProtNLM"/>
    </source>
</evidence>
<dbReference type="PANTHER" id="PTHR36842:SF1">
    <property type="entry name" value="PROTEIN TOLB"/>
    <property type="match status" value="1"/>
</dbReference>
<evidence type="ECO:0000313" key="2">
    <source>
        <dbReference type="EMBL" id="OKL56559.1"/>
    </source>
</evidence>
<dbReference type="Proteomes" id="UP000214365">
    <property type="component" value="Unassembled WGS sequence"/>
</dbReference>
<dbReference type="STRING" id="1441469.A0A225ALX0"/>
<comment type="similarity">
    <text evidence="1">Belongs to the TolB family.</text>
</comment>
<dbReference type="RefSeq" id="XP_020116680.1">
    <property type="nucleotide sequence ID" value="XM_020263292.1"/>
</dbReference>
<sequence>MEGSSLTADMLADLEPPHEVRLSPSAKHAVYTLRSDWNRPKGNWVSSLWIVKIGNRHSARQLTPGESNDSWPQFSPDGSSIAFLSNRASEGVTGVWLLDLGSGDVIPLTPTGQGKSVYKFAWSRDGKYIAYLSADETSEEQRARYERKDDPIVYGQDWEYARLRTIEVATKKVNTVVSSNFHVYDFAFSPDSKSLAYATAKTPESASAETNGTSLAVVPLEDRSVVNLSHFPGQINDLCWISSGLWWRGIYDSKTILSSKTVYNLSLDTKEWSRHAFGENNCASTWALPPGLQQASDSTIVAEVQHGLADQLHALPEGTLLHDELREIRGFDAVFKDGNVVLTVVKSSGSSPNELYSIVNGETVQLSNHGEDIAKLEIATAEPFYAKAQDGTELDGVLVTPKNYKRTQAMANRRRRSWWAVSENFLWF</sequence>
<dbReference type="AlphaFoldDB" id="A0A225ALX0"/>
<evidence type="ECO:0000256" key="1">
    <source>
        <dbReference type="ARBA" id="ARBA00009820"/>
    </source>
</evidence>
<name>A0A225ALX0_TALAT</name>
<dbReference type="PANTHER" id="PTHR36842">
    <property type="entry name" value="PROTEIN TOLB HOMOLOG"/>
    <property type="match status" value="1"/>
</dbReference>
<comment type="caution">
    <text evidence="2">The sequence shown here is derived from an EMBL/GenBank/DDBJ whole genome shotgun (WGS) entry which is preliminary data.</text>
</comment>
<dbReference type="Pfam" id="PF07676">
    <property type="entry name" value="PD40"/>
    <property type="match status" value="2"/>
</dbReference>
<reference evidence="2 3" key="1">
    <citation type="submission" date="2015-06" db="EMBL/GenBank/DDBJ databases">
        <title>Talaromyces atroroseus IBT 11181 draft genome.</title>
        <authorList>
            <person name="Rasmussen K.B."/>
            <person name="Rasmussen S."/>
            <person name="Petersen B."/>
            <person name="Sicheritz-Ponten T."/>
            <person name="Mortensen U.H."/>
            <person name="Thrane U."/>
        </authorList>
    </citation>
    <scope>NUCLEOTIDE SEQUENCE [LARGE SCALE GENOMIC DNA]</scope>
    <source>
        <strain evidence="2 3">IBT 11181</strain>
    </source>
</reference>
<dbReference type="OrthoDB" id="43744at2759"/>
<keyword evidence="3" id="KW-1185">Reference proteome</keyword>
<dbReference type="EMBL" id="LFMY01000014">
    <property type="protein sequence ID" value="OKL56559.1"/>
    <property type="molecule type" value="Genomic_DNA"/>
</dbReference>
<dbReference type="SUPFAM" id="SSF82171">
    <property type="entry name" value="DPP6 N-terminal domain-like"/>
    <property type="match status" value="1"/>
</dbReference>
<protein>
    <recommendedName>
        <fullName evidence="4">Dipeptidylpeptidase IV N-terminal domain-containing protein</fullName>
    </recommendedName>
</protein>
<dbReference type="InterPro" id="IPR011659">
    <property type="entry name" value="WD40"/>
</dbReference>
<gene>
    <name evidence="2" type="ORF">UA08_08088</name>
</gene>
<dbReference type="InterPro" id="IPR011042">
    <property type="entry name" value="6-blade_b-propeller_TolB-like"/>
</dbReference>